<evidence type="ECO:0000313" key="1">
    <source>
        <dbReference type="EMBL" id="PAU44500.1"/>
    </source>
</evidence>
<dbReference type="InterPro" id="IPR024185">
    <property type="entry name" value="FTHF_cligase-like_sf"/>
</dbReference>
<sequence length="62" mass="6757">SRIPRPSTARPGSSTVSAPVRVVLLYDHEVVERVPDEPHDQAVDVVVTPGGVRRFSPARPFP</sequence>
<evidence type="ECO:0000313" key="2">
    <source>
        <dbReference type="Proteomes" id="UP000218944"/>
    </source>
</evidence>
<dbReference type="InterPro" id="IPR037171">
    <property type="entry name" value="NagB/RpiA_transferase-like"/>
</dbReference>
<dbReference type="SUPFAM" id="SSF100950">
    <property type="entry name" value="NagB/RpiA/CoA transferase-like"/>
    <property type="match status" value="1"/>
</dbReference>
<name>A0A2A2CZI8_9ACTN</name>
<dbReference type="Gene3D" id="3.40.50.10420">
    <property type="entry name" value="NagB/RpiA/CoA transferase-like"/>
    <property type="match status" value="1"/>
</dbReference>
<evidence type="ECO:0008006" key="3">
    <source>
        <dbReference type="Google" id="ProtNLM"/>
    </source>
</evidence>
<accession>A0A2A2CZI8</accession>
<protein>
    <recommendedName>
        <fullName evidence="3">5-formyltetrahydrofolate cyclo-ligase</fullName>
    </recommendedName>
</protein>
<keyword evidence="2" id="KW-1185">Reference proteome</keyword>
<comment type="caution">
    <text evidence="1">The sequence shown here is derived from an EMBL/GenBank/DDBJ whole genome shotgun (WGS) entry which is preliminary data.</text>
</comment>
<proteinExistence type="predicted"/>
<dbReference type="EMBL" id="NSJV01000654">
    <property type="protein sequence ID" value="PAU44500.1"/>
    <property type="molecule type" value="Genomic_DNA"/>
</dbReference>
<organism evidence="1 2">
    <name type="scientific">Streptomyces albireticuli</name>
    <dbReference type="NCBI Taxonomy" id="1940"/>
    <lineage>
        <taxon>Bacteria</taxon>
        <taxon>Bacillati</taxon>
        <taxon>Actinomycetota</taxon>
        <taxon>Actinomycetes</taxon>
        <taxon>Kitasatosporales</taxon>
        <taxon>Streptomycetaceae</taxon>
        <taxon>Streptomyces</taxon>
    </lineage>
</organism>
<feature type="non-terminal residue" evidence="1">
    <location>
        <position position="1"/>
    </location>
</feature>
<dbReference type="Proteomes" id="UP000218944">
    <property type="component" value="Unassembled WGS sequence"/>
</dbReference>
<dbReference type="AlphaFoldDB" id="A0A2A2CZI8"/>
<reference evidence="1 2" key="1">
    <citation type="submission" date="2017-08" db="EMBL/GenBank/DDBJ databases">
        <title>Genome sequence of Streptomyces albireticuli NRRL B-1670.</title>
        <authorList>
            <person name="Graham D.E."/>
            <person name="Mahan K.M."/>
            <person name="Klingeman D.M."/>
            <person name="Hettich R.L."/>
            <person name="Parry R.J."/>
            <person name="Spain J.C."/>
        </authorList>
    </citation>
    <scope>NUCLEOTIDE SEQUENCE [LARGE SCALE GENOMIC DNA]</scope>
    <source>
        <strain evidence="1 2">NRRL B-1670</strain>
    </source>
</reference>
<gene>
    <name evidence="1" type="ORF">CK936_34590</name>
</gene>